<reference evidence="7" key="3">
    <citation type="submission" date="2022-01" db="UniProtKB">
        <authorList>
            <consortium name="EnsemblPlants"/>
        </authorList>
    </citation>
    <scope>IDENTIFICATION</scope>
    <source>
        <strain evidence="7">subsp. vulgare</strain>
    </source>
</reference>
<dbReference type="PROSITE" id="PS50842">
    <property type="entry name" value="EXPANSIN_EG45"/>
    <property type="match status" value="1"/>
</dbReference>
<evidence type="ECO:0000259" key="5">
    <source>
        <dbReference type="PROSITE" id="PS50842"/>
    </source>
</evidence>
<keyword evidence="4" id="KW-0732">Signal</keyword>
<keyword evidence="3" id="KW-0964">Secreted</keyword>
<dbReference type="PANTHER" id="PTHR31692:SF60">
    <property type="entry name" value="GENOME ASSEMBLY, CHROMOSOME: II"/>
    <property type="match status" value="1"/>
</dbReference>
<name>A0A8I7B241_HORVV</name>
<comment type="similarity">
    <text evidence="2">Belongs to the expansin family. Expansin B subfamily.</text>
</comment>
<reference evidence="8" key="1">
    <citation type="journal article" date="2012" name="Nature">
        <title>A physical, genetic and functional sequence assembly of the barley genome.</title>
        <authorList>
            <consortium name="The International Barley Genome Sequencing Consortium"/>
            <person name="Mayer K.F."/>
            <person name="Waugh R."/>
            <person name="Brown J.W."/>
            <person name="Schulman A."/>
            <person name="Langridge P."/>
            <person name="Platzer M."/>
            <person name="Fincher G.B."/>
            <person name="Muehlbauer G.J."/>
            <person name="Sato K."/>
            <person name="Close T.J."/>
            <person name="Wise R.P."/>
            <person name="Stein N."/>
        </authorList>
    </citation>
    <scope>NUCLEOTIDE SEQUENCE [LARGE SCALE GENOMIC DNA]</scope>
    <source>
        <strain evidence="8">cv. Morex</strain>
    </source>
</reference>
<reference evidence="7" key="2">
    <citation type="submission" date="2020-10" db="EMBL/GenBank/DDBJ databases">
        <authorList>
            <person name="Scholz U."/>
            <person name="Mascher M."/>
            <person name="Fiebig A."/>
        </authorList>
    </citation>
    <scope>NUCLEOTIDE SEQUENCE [LARGE SCALE GENOMIC DNA]</scope>
    <source>
        <strain evidence="7">cv. Morex</strain>
    </source>
</reference>
<dbReference type="InterPro" id="IPR005795">
    <property type="entry name" value="LolPI"/>
</dbReference>
<keyword evidence="8" id="KW-1185">Reference proteome</keyword>
<comment type="subcellular location">
    <subcellularLocation>
        <location evidence="1">Secreted</location>
    </subcellularLocation>
</comment>
<dbReference type="SMR" id="A0A8I7B241"/>
<dbReference type="InterPro" id="IPR036749">
    <property type="entry name" value="Expansin_CBD_sf"/>
</dbReference>
<evidence type="ECO:0000259" key="6">
    <source>
        <dbReference type="PROSITE" id="PS50843"/>
    </source>
</evidence>
<dbReference type="InterPro" id="IPR007117">
    <property type="entry name" value="Expansin_CBD"/>
</dbReference>
<dbReference type="PRINTS" id="PR00829">
    <property type="entry name" value="LOLP1ALLERGN"/>
</dbReference>
<feature type="domain" description="Expansin-like EG45" evidence="5">
    <location>
        <begin position="1"/>
        <end position="94"/>
    </location>
</feature>
<dbReference type="SUPFAM" id="SSF50685">
    <property type="entry name" value="Barwin-like endoglucanases"/>
    <property type="match status" value="1"/>
</dbReference>
<feature type="domain" description="Expansin-like CBD" evidence="6">
    <location>
        <begin position="107"/>
        <end position="189"/>
    </location>
</feature>
<dbReference type="Pfam" id="PF03330">
    <property type="entry name" value="DPBB_1"/>
    <property type="match status" value="1"/>
</dbReference>
<organism evidence="7 8">
    <name type="scientific">Hordeum vulgare subsp. vulgare</name>
    <name type="common">Domesticated barley</name>
    <dbReference type="NCBI Taxonomy" id="112509"/>
    <lineage>
        <taxon>Eukaryota</taxon>
        <taxon>Viridiplantae</taxon>
        <taxon>Streptophyta</taxon>
        <taxon>Embryophyta</taxon>
        <taxon>Tracheophyta</taxon>
        <taxon>Spermatophyta</taxon>
        <taxon>Magnoliopsida</taxon>
        <taxon>Liliopsida</taxon>
        <taxon>Poales</taxon>
        <taxon>Poaceae</taxon>
        <taxon>BOP clade</taxon>
        <taxon>Pooideae</taxon>
        <taxon>Triticodae</taxon>
        <taxon>Triticeae</taxon>
        <taxon>Hordeinae</taxon>
        <taxon>Hordeum</taxon>
    </lineage>
</organism>
<evidence type="ECO:0000256" key="2">
    <source>
        <dbReference type="ARBA" id="ARBA00005650"/>
    </source>
</evidence>
<dbReference type="PROSITE" id="PS50843">
    <property type="entry name" value="EXPANSIN_CBD"/>
    <property type="match status" value="1"/>
</dbReference>
<dbReference type="SMART" id="SM00837">
    <property type="entry name" value="DPBB_1"/>
    <property type="match status" value="1"/>
</dbReference>
<dbReference type="InterPro" id="IPR007112">
    <property type="entry name" value="Expansin/allergen_DPBB_dom"/>
</dbReference>
<evidence type="ECO:0000313" key="7">
    <source>
        <dbReference type="EnsemblPlants" id="HORVU.MOREX.r3.2HG0107640.1"/>
    </source>
</evidence>
<proteinExistence type="inferred from homology"/>
<dbReference type="Pfam" id="PF01357">
    <property type="entry name" value="Expansin_C"/>
    <property type="match status" value="1"/>
</dbReference>
<dbReference type="GO" id="GO:0005576">
    <property type="term" value="C:extracellular region"/>
    <property type="evidence" value="ECO:0007669"/>
    <property type="project" value="UniProtKB-SubCell"/>
</dbReference>
<dbReference type="Gramene" id="HORVU.MOREX.r3.2HG0107640.1">
    <property type="protein sequence ID" value="HORVU.MOREX.r3.2HG0107640.1"/>
    <property type="gene ID" value="HORVU.MOREX.r3.2HG0107640"/>
</dbReference>
<evidence type="ECO:0000256" key="1">
    <source>
        <dbReference type="ARBA" id="ARBA00004613"/>
    </source>
</evidence>
<dbReference type="InterPro" id="IPR036908">
    <property type="entry name" value="RlpA-like_sf"/>
</dbReference>
<dbReference type="PANTHER" id="PTHR31692">
    <property type="entry name" value="EXPANSIN-B3"/>
    <property type="match status" value="1"/>
</dbReference>
<evidence type="ECO:0000313" key="8">
    <source>
        <dbReference type="Proteomes" id="UP000011116"/>
    </source>
</evidence>
<evidence type="ECO:0000256" key="4">
    <source>
        <dbReference type="ARBA" id="ARBA00022729"/>
    </source>
</evidence>
<dbReference type="Gene3D" id="2.60.40.760">
    <property type="entry name" value="Expansin, cellulose-binding-like domain"/>
    <property type="match status" value="1"/>
</dbReference>
<dbReference type="PRINTS" id="PR01225">
    <property type="entry name" value="EXPANSNFAMLY"/>
</dbReference>
<dbReference type="Gene3D" id="2.40.40.10">
    <property type="entry name" value="RlpA-like domain"/>
    <property type="match status" value="1"/>
</dbReference>
<accession>A0A8I7B241</accession>
<dbReference type="EnsemblPlants" id="HORVU.MOREX.r3.2HG0107640.1">
    <property type="protein sequence ID" value="HORVU.MOREX.r3.2HG0107640.1"/>
    <property type="gene ID" value="HORVU.MOREX.r3.2HG0107640"/>
</dbReference>
<dbReference type="InterPro" id="IPR007118">
    <property type="entry name" value="Expan_Lol_pI"/>
</dbReference>
<dbReference type="AlphaFoldDB" id="A0A8I7B241"/>
<protein>
    <submittedName>
        <fullName evidence="7">Uncharacterized protein</fullName>
    </submittedName>
</protein>
<dbReference type="InterPro" id="IPR009009">
    <property type="entry name" value="RlpA-like_DPBB"/>
</dbReference>
<evidence type="ECO:0000256" key="3">
    <source>
        <dbReference type="ARBA" id="ARBA00022525"/>
    </source>
</evidence>
<sequence length="202" mass="21568">MITAGGPSIFKNGKGCGACYQVTCTGNAACSGFPVTVVVTDECLGGLCLAEAAHFDLSRKAFGAMAKPGQADKLRNAGGIRVQYNRVPCNWGGVDMVFKVDASSNPSYLALLIEDEPGDGDLSAVELQQWSRGYGWEPMQELRGAVWKYNSTTALQAPISIRLTTGSGKQLVASNVIPRIWQAGRTYRYPLIALSGRVPIYG</sequence>
<dbReference type="Proteomes" id="UP000011116">
    <property type="component" value="Chromosome 2H"/>
</dbReference>
<dbReference type="SUPFAM" id="SSF49590">
    <property type="entry name" value="PHL pollen allergen"/>
    <property type="match status" value="1"/>
</dbReference>